<dbReference type="GO" id="GO:0019670">
    <property type="term" value="P:anaerobic L-glutamate catabolic process"/>
    <property type="evidence" value="ECO:0007669"/>
    <property type="project" value="InterPro"/>
</dbReference>
<organism evidence="6 7">
    <name type="scientific">Streptomyces subrutilus</name>
    <dbReference type="NCBI Taxonomy" id="36818"/>
    <lineage>
        <taxon>Bacteria</taxon>
        <taxon>Bacillati</taxon>
        <taxon>Actinomycetota</taxon>
        <taxon>Actinomycetes</taxon>
        <taxon>Kitasatosporales</taxon>
        <taxon>Streptomycetaceae</taxon>
        <taxon>Streptomyces</taxon>
    </lineage>
</organism>
<evidence type="ECO:0000256" key="4">
    <source>
        <dbReference type="SAM" id="MobiDB-lite"/>
    </source>
</evidence>
<evidence type="ECO:0000313" key="6">
    <source>
        <dbReference type="EMBL" id="QEU77366.1"/>
    </source>
</evidence>
<dbReference type="Proteomes" id="UP000326831">
    <property type="component" value="Chromosome"/>
</dbReference>
<dbReference type="SUPFAM" id="SSF51703">
    <property type="entry name" value="Cobalamin (vitamin B12)-dependent enzymes"/>
    <property type="match status" value="1"/>
</dbReference>
<keyword evidence="2" id="KW-0413">Isomerase</keyword>
<sequence length="505" mass="53478">MSLTSLPALGSPPRTAPGPAVRGTGPAALPTPAESAAYIGSLGKPTAAEVLDRCRAQGRVAIQPRCGVGGHEEMKALLTTLEAEAAPDILTLTIDSHTRLKRFEEALRTLNLRPADLNGYPLVAHGWRRGREINELLAAPLEIRHGSPDARILFDVSVASGMTSFEGGGISYNLPYSKAVPLAESLGAWQDVDRRCGELADHGVVIDRELFGTLTAVLVPPSISLAVSVLEAVLAARAGVRCISVAYPQGGHLAQDVAALRAIPVLAERYLPAGVTVHAVLHEFMGVFPRERGNAEDLILYGALVARLGGASKLITKTHQEAYGIPDTAANVEGLRLADRANSPLLDFIGVDTGQVAEELEWILAEVAELVEPLLAAADLADAIALAFAEGRLDIPFSASRHARSDLIPRRDAAGAIRYLSTGALPFSAAHLRRNEELLHAVDGPDPGFDTLMRGLTGDINHFRHVFREEEPTTPPTRPFSAPAPAPAPAPGPPGRSQTSSEPRN</sequence>
<reference evidence="6 7" key="2">
    <citation type="submission" date="2017-09" db="EMBL/GenBank/DDBJ databases">
        <authorList>
            <person name="Lee N."/>
            <person name="Cho B.-K."/>
        </authorList>
    </citation>
    <scope>NUCLEOTIDE SEQUENCE [LARGE SCALE GENOMIC DNA]</scope>
    <source>
        <strain evidence="6 7">ATCC 27467</strain>
    </source>
</reference>
<evidence type="ECO:0000256" key="1">
    <source>
        <dbReference type="ARBA" id="ARBA00022628"/>
    </source>
</evidence>
<dbReference type="GO" id="GO:0031419">
    <property type="term" value="F:cobalamin binding"/>
    <property type="evidence" value="ECO:0007669"/>
    <property type="project" value="UniProtKB-KW"/>
</dbReference>
<name>A0A5P2UDL0_9ACTN</name>
<dbReference type="EMBL" id="CP023701">
    <property type="protein sequence ID" value="QEU77366.1"/>
    <property type="molecule type" value="Genomic_DNA"/>
</dbReference>
<dbReference type="KEGG" id="ssub:CP968_02845"/>
<gene>
    <name evidence="6" type="ORF">CP968_02845</name>
    <name evidence="5" type="ORF">GCM10010371_02580</name>
</gene>
<feature type="compositionally biased region" description="Pro residues" evidence="4">
    <location>
        <begin position="473"/>
        <end position="494"/>
    </location>
</feature>
<evidence type="ECO:0000313" key="7">
    <source>
        <dbReference type="Proteomes" id="UP000326831"/>
    </source>
</evidence>
<evidence type="ECO:0000256" key="2">
    <source>
        <dbReference type="ARBA" id="ARBA00023235"/>
    </source>
</evidence>
<evidence type="ECO:0000256" key="3">
    <source>
        <dbReference type="ARBA" id="ARBA00023285"/>
    </source>
</evidence>
<keyword evidence="3" id="KW-0170">Cobalt</keyword>
<proteinExistence type="predicted"/>
<dbReference type="RefSeq" id="WP_150516463.1">
    <property type="nucleotide sequence ID" value="NZ_BMVX01000001.1"/>
</dbReference>
<reference evidence="5" key="1">
    <citation type="journal article" date="2014" name="Int. J. Syst. Evol. Microbiol.">
        <title>Complete genome sequence of Corynebacterium casei LMG S-19264T (=DSM 44701T), isolated from a smear-ripened cheese.</title>
        <authorList>
            <consortium name="US DOE Joint Genome Institute (JGI-PGF)"/>
            <person name="Walter F."/>
            <person name="Albersmeier A."/>
            <person name="Kalinowski J."/>
            <person name="Ruckert C."/>
        </authorList>
    </citation>
    <scope>NUCLEOTIDE SEQUENCE</scope>
    <source>
        <strain evidence="5">JCM 4834</strain>
    </source>
</reference>
<keyword evidence="1" id="KW-0846">Cobalamin</keyword>
<dbReference type="AlphaFoldDB" id="A0A5P2UDL0"/>
<dbReference type="Gene3D" id="3.20.20.240">
    <property type="entry name" value="Methylmalonyl-CoA mutase"/>
    <property type="match status" value="1"/>
</dbReference>
<protein>
    <submittedName>
        <fullName evidence="6">Methylaspartate mutase</fullName>
    </submittedName>
</protein>
<feature type="region of interest" description="Disordered" evidence="4">
    <location>
        <begin position="469"/>
        <end position="505"/>
    </location>
</feature>
<dbReference type="EMBL" id="BMVX01000001">
    <property type="protein sequence ID" value="GGZ46880.1"/>
    <property type="molecule type" value="Genomic_DNA"/>
</dbReference>
<accession>A0A5P2UDL0</accession>
<feature type="region of interest" description="Disordered" evidence="4">
    <location>
        <begin position="1"/>
        <end position="29"/>
    </location>
</feature>
<dbReference type="InterPro" id="IPR016176">
    <property type="entry name" value="Cbl-dep_enz_cat"/>
</dbReference>
<evidence type="ECO:0000313" key="5">
    <source>
        <dbReference type="EMBL" id="GGZ46880.1"/>
    </source>
</evidence>
<reference evidence="5" key="3">
    <citation type="submission" date="2020-09" db="EMBL/GenBank/DDBJ databases">
        <authorList>
            <person name="Sun Q."/>
            <person name="Ohkuma M."/>
        </authorList>
    </citation>
    <scope>NUCLEOTIDE SEQUENCE</scope>
    <source>
        <strain evidence="5">JCM 4834</strain>
    </source>
</reference>
<dbReference type="InterPro" id="IPR006396">
    <property type="entry name" value="Glu_mut_E"/>
</dbReference>
<dbReference type="OrthoDB" id="5332339at2"/>
<dbReference type="Proteomes" id="UP000634660">
    <property type="component" value="Unassembled WGS sequence"/>
</dbReference>
<dbReference type="GO" id="GO:0050097">
    <property type="term" value="F:methylaspartate mutase activity"/>
    <property type="evidence" value="ECO:0007669"/>
    <property type="project" value="InterPro"/>
</dbReference>
<keyword evidence="7" id="KW-1185">Reference proteome</keyword>
<dbReference type="Pfam" id="PF06368">
    <property type="entry name" value="Met_asp_mut_E"/>
    <property type="match status" value="1"/>
</dbReference>